<dbReference type="EMBL" id="AP022870">
    <property type="protein sequence ID" value="BCB78224.1"/>
    <property type="molecule type" value="Genomic_DNA"/>
</dbReference>
<dbReference type="InterPro" id="IPR009057">
    <property type="entry name" value="Homeodomain-like_sf"/>
</dbReference>
<dbReference type="InterPro" id="IPR037923">
    <property type="entry name" value="HTH-like"/>
</dbReference>
<dbReference type="SMART" id="SM00342">
    <property type="entry name" value="HTH_ARAC"/>
    <property type="match status" value="1"/>
</dbReference>
<organism evidence="6 7">
    <name type="scientific">Phytohabitans flavus</name>
    <dbReference type="NCBI Taxonomy" id="1076124"/>
    <lineage>
        <taxon>Bacteria</taxon>
        <taxon>Bacillati</taxon>
        <taxon>Actinomycetota</taxon>
        <taxon>Actinomycetes</taxon>
        <taxon>Micromonosporales</taxon>
        <taxon>Micromonosporaceae</taxon>
    </lineage>
</organism>
<dbReference type="InterPro" id="IPR050204">
    <property type="entry name" value="AraC_XylS_family_regulators"/>
</dbReference>
<keyword evidence="7" id="KW-1185">Reference proteome</keyword>
<keyword evidence="4" id="KW-0804">Transcription</keyword>
<evidence type="ECO:0000259" key="5">
    <source>
        <dbReference type="PROSITE" id="PS01124"/>
    </source>
</evidence>
<evidence type="ECO:0000256" key="3">
    <source>
        <dbReference type="ARBA" id="ARBA00023159"/>
    </source>
</evidence>
<evidence type="ECO:0000256" key="1">
    <source>
        <dbReference type="ARBA" id="ARBA00023015"/>
    </source>
</evidence>
<reference evidence="6 7" key="1">
    <citation type="submission" date="2020-03" db="EMBL/GenBank/DDBJ databases">
        <title>Whole genome shotgun sequence of Phytohabitans flavus NBRC 107702.</title>
        <authorList>
            <person name="Komaki H."/>
            <person name="Tamura T."/>
        </authorList>
    </citation>
    <scope>NUCLEOTIDE SEQUENCE [LARGE SCALE GENOMIC DNA]</scope>
    <source>
        <strain evidence="6 7">NBRC 107702</strain>
    </source>
</reference>
<evidence type="ECO:0000313" key="7">
    <source>
        <dbReference type="Proteomes" id="UP000502508"/>
    </source>
</evidence>
<dbReference type="InterPro" id="IPR018060">
    <property type="entry name" value="HTH_AraC"/>
</dbReference>
<accession>A0A6F8XWK0</accession>
<dbReference type="SUPFAM" id="SSF46689">
    <property type="entry name" value="Homeodomain-like"/>
    <property type="match status" value="2"/>
</dbReference>
<dbReference type="PROSITE" id="PS01124">
    <property type="entry name" value="HTH_ARAC_FAMILY_2"/>
    <property type="match status" value="1"/>
</dbReference>
<dbReference type="PANTHER" id="PTHR46796:SF2">
    <property type="entry name" value="TRANSCRIPTIONAL REGULATORY PROTEIN"/>
    <property type="match status" value="1"/>
</dbReference>
<dbReference type="PROSITE" id="PS00041">
    <property type="entry name" value="HTH_ARAC_FAMILY_1"/>
    <property type="match status" value="1"/>
</dbReference>
<dbReference type="PRINTS" id="PR00032">
    <property type="entry name" value="HTHARAC"/>
</dbReference>
<dbReference type="GO" id="GO:0003700">
    <property type="term" value="F:DNA-binding transcription factor activity"/>
    <property type="evidence" value="ECO:0007669"/>
    <property type="project" value="InterPro"/>
</dbReference>
<feature type="domain" description="HTH araC/xylS-type" evidence="5">
    <location>
        <begin position="168"/>
        <end position="265"/>
    </location>
</feature>
<gene>
    <name evidence="6" type="ORF">Pflav_046340</name>
</gene>
<dbReference type="PANTHER" id="PTHR46796">
    <property type="entry name" value="HTH-TYPE TRANSCRIPTIONAL ACTIVATOR RHAS-RELATED"/>
    <property type="match status" value="1"/>
</dbReference>
<protein>
    <submittedName>
        <fullName evidence="6">Transcriptional regulator</fullName>
    </submittedName>
</protein>
<dbReference type="InterPro" id="IPR020449">
    <property type="entry name" value="Tscrpt_reg_AraC-type_HTH"/>
</dbReference>
<keyword evidence="3" id="KW-0010">Activator</keyword>
<dbReference type="Pfam" id="PF12833">
    <property type="entry name" value="HTH_18"/>
    <property type="match status" value="1"/>
</dbReference>
<dbReference type="SUPFAM" id="SSF51215">
    <property type="entry name" value="Regulatory protein AraC"/>
    <property type="match status" value="1"/>
</dbReference>
<dbReference type="GO" id="GO:0043565">
    <property type="term" value="F:sequence-specific DNA binding"/>
    <property type="evidence" value="ECO:0007669"/>
    <property type="project" value="InterPro"/>
</dbReference>
<proteinExistence type="predicted"/>
<dbReference type="InterPro" id="IPR003313">
    <property type="entry name" value="AraC-bd"/>
</dbReference>
<dbReference type="Gene3D" id="1.10.10.60">
    <property type="entry name" value="Homeodomain-like"/>
    <property type="match status" value="1"/>
</dbReference>
<evidence type="ECO:0000256" key="4">
    <source>
        <dbReference type="ARBA" id="ARBA00023163"/>
    </source>
</evidence>
<name>A0A6F8XWK0_9ACTN</name>
<keyword evidence="2" id="KW-0238">DNA-binding</keyword>
<dbReference type="KEGG" id="pfla:Pflav_046340"/>
<dbReference type="InterPro" id="IPR018062">
    <property type="entry name" value="HTH_AraC-typ_CS"/>
</dbReference>
<dbReference type="AlphaFoldDB" id="A0A6F8XWK0"/>
<dbReference type="Pfam" id="PF02311">
    <property type="entry name" value="AraC_binding"/>
    <property type="match status" value="1"/>
</dbReference>
<dbReference type="Proteomes" id="UP000502508">
    <property type="component" value="Chromosome"/>
</dbReference>
<keyword evidence="1" id="KW-0805">Transcription regulation</keyword>
<evidence type="ECO:0000256" key="2">
    <source>
        <dbReference type="ARBA" id="ARBA00023125"/>
    </source>
</evidence>
<sequence>MVAASPSPGEGGPWSPDFLTDVVLLTGPAQAYRDAVHDDFKLVLLEGHGGTVERRGATYRVPPGRLVVHHPGAAHVGRPDDPAGRWRVMCLPADLVAEVTEPARLRFDPPVLPDTALAARFVELFGLFEAQAPPLACEAGLVDLVAALAKQAGVGTPLATDRAAAIAETARDHLAAHLDRNITLAALAEVAGTSRFGVSRACAAHFGLPPHALHLRLRLDRGCELIRQGTPLAEAGVLTGFHDQAHFARTFARTYGMTPRQFRDSWAGRGPHRKLVRRLVG</sequence>
<reference evidence="6 7" key="2">
    <citation type="submission" date="2020-03" db="EMBL/GenBank/DDBJ databases">
        <authorList>
            <person name="Ichikawa N."/>
            <person name="Kimura A."/>
            <person name="Kitahashi Y."/>
            <person name="Uohara A."/>
        </authorList>
    </citation>
    <scope>NUCLEOTIDE SEQUENCE [LARGE SCALE GENOMIC DNA]</scope>
    <source>
        <strain evidence="6 7">NBRC 107702</strain>
    </source>
</reference>
<evidence type="ECO:0000313" key="6">
    <source>
        <dbReference type="EMBL" id="BCB78224.1"/>
    </source>
</evidence>
<dbReference type="RefSeq" id="WP_173037803.1">
    <property type="nucleotide sequence ID" value="NZ_AP022870.1"/>
</dbReference>